<evidence type="ECO:0000313" key="1">
    <source>
        <dbReference type="EMBL" id="TVX93925.1"/>
    </source>
</evidence>
<evidence type="ECO:0000313" key="2">
    <source>
        <dbReference type="Proteomes" id="UP000318102"/>
    </source>
</evidence>
<gene>
    <name evidence="1" type="ORF">FPZ44_13200</name>
</gene>
<dbReference type="RefSeq" id="WP_144990883.1">
    <property type="nucleotide sequence ID" value="NZ_VNJK01000001.1"/>
</dbReference>
<sequence>MTLYTVIPEEEIFKSASQEQTEQAYEFHEMAWEGRLLLVERLNDDYIRVERILQPCGIQDFLNPFLQPGTVLQLNKT</sequence>
<dbReference type="InterPro" id="IPR025619">
    <property type="entry name" value="YlzJ"/>
</dbReference>
<dbReference type="AlphaFoldDB" id="A0A559J218"/>
<dbReference type="Proteomes" id="UP000318102">
    <property type="component" value="Unassembled WGS sequence"/>
</dbReference>
<name>A0A559J218_9BACL</name>
<dbReference type="Pfam" id="PF14035">
    <property type="entry name" value="YlzJ"/>
    <property type="match status" value="1"/>
</dbReference>
<comment type="caution">
    <text evidence="1">The sequence shown here is derived from an EMBL/GenBank/DDBJ whole genome shotgun (WGS) entry which is preliminary data.</text>
</comment>
<dbReference type="OrthoDB" id="1683573at2"/>
<dbReference type="EMBL" id="VNJK01000001">
    <property type="protein sequence ID" value="TVX93925.1"/>
    <property type="molecule type" value="Genomic_DNA"/>
</dbReference>
<organism evidence="1 2">
    <name type="scientific">Paenibacillus agilis</name>
    <dbReference type="NCBI Taxonomy" id="3020863"/>
    <lineage>
        <taxon>Bacteria</taxon>
        <taxon>Bacillati</taxon>
        <taxon>Bacillota</taxon>
        <taxon>Bacilli</taxon>
        <taxon>Bacillales</taxon>
        <taxon>Paenibacillaceae</taxon>
        <taxon>Paenibacillus</taxon>
    </lineage>
</organism>
<proteinExistence type="predicted"/>
<reference evidence="1 2" key="1">
    <citation type="submission" date="2019-07" db="EMBL/GenBank/DDBJ databases">
        <authorList>
            <person name="Kim J."/>
        </authorList>
    </citation>
    <scope>NUCLEOTIDE SEQUENCE [LARGE SCALE GENOMIC DNA]</scope>
    <source>
        <strain evidence="1 2">N4</strain>
    </source>
</reference>
<keyword evidence="2" id="KW-1185">Reference proteome</keyword>
<accession>A0A559J218</accession>
<protein>
    <submittedName>
        <fullName evidence="1">Uncharacterized protein</fullName>
    </submittedName>
</protein>